<dbReference type="Gene3D" id="2.60.40.150">
    <property type="entry name" value="C2 domain"/>
    <property type="match status" value="2"/>
</dbReference>
<gene>
    <name evidence="4" type="primary">LOC108556559</name>
</gene>
<dbReference type="InterPro" id="IPR043541">
    <property type="entry name" value="SYT14/14L/16"/>
</dbReference>
<dbReference type="CDD" id="cd08408">
    <property type="entry name" value="C2B_Synaptotagmin-14_16"/>
    <property type="match status" value="1"/>
</dbReference>
<dbReference type="GeneID" id="108556559"/>
<dbReference type="RefSeq" id="XP_017768218.1">
    <property type="nucleotide sequence ID" value="XM_017912729.1"/>
</dbReference>
<reference evidence="4" key="1">
    <citation type="submission" date="2025-08" db="UniProtKB">
        <authorList>
            <consortium name="RefSeq"/>
        </authorList>
    </citation>
    <scope>IDENTIFICATION</scope>
    <source>
        <tissue evidence="4">Whole Larva</tissue>
    </source>
</reference>
<dbReference type="Pfam" id="PF00168">
    <property type="entry name" value="C2"/>
    <property type="match status" value="2"/>
</dbReference>
<dbReference type="PROSITE" id="PS50004">
    <property type="entry name" value="C2"/>
    <property type="match status" value="2"/>
</dbReference>
<dbReference type="PANTHER" id="PTHR46129:SF2">
    <property type="entry name" value="SYNAPTOTAGMIN 14, ISOFORM D"/>
    <property type="match status" value="1"/>
</dbReference>
<dbReference type="SUPFAM" id="SSF49562">
    <property type="entry name" value="C2 domain (Calcium/lipid-binding domain, CaLB)"/>
    <property type="match status" value="2"/>
</dbReference>
<accession>A0ABM1M0W8</accession>
<dbReference type="Proteomes" id="UP000695000">
    <property type="component" value="Unplaced"/>
</dbReference>
<evidence type="ECO:0000256" key="1">
    <source>
        <dbReference type="SAM" id="MobiDB-lite"/>
    </source>
</evidence>
<evidence type="ECO:0000313" key="4">
    <source>
        <dbReference type="RefSeq" id="XP_017768218.1"/>
    </source>
</evidence>
<keyword evidence="3" id="KW-1185">Reference proteome</keyword>
<dbReference type="InterPro" id="IPR035892">
    <property type="entry name" value="C2_domain_sf"/>
</dbReference>
<feature type="region of interest" description="Disordered" evidence="1">
    <location>
        <begin position="66"/>
        <end position="95"/>
    </location>
</feature>
<dbReference type="SMART" id="SM00239">
    <property type="entry name" value="C2"/>
    <property type="match status" value="2"/>
</dbReference>
<feature type="domain" description="C2" evidence="2">
    <location>
        <begin position="226"/>
        <end position="345"/>
    </location>
</feature>
<name>A0ABM1M0W8_NICVS</name>
<protein>
    <submittedName>
        <fullName evidence="4">Synaptotagmin-16 isoform X2</fullName>
    </submittedName>
</protein>
<organism evidence="3 4">
    <name type="scientific">Nicrophorus vespilloides</name>
    <name type="common">Boreal carrion beetle</name>
    <dbReference type="NCBI Taxonomy" id="110193"/>
    <lineage>
        <taxon>Eukaryota</taxon>
        <taxon>Metazoa</taxon>
        <taxon>Ecdysozoa</taxon>
        <taxon>Arthropoda</taxon>
        <taxon>Hexapoda</taxon>
        <taxon>Insecta</taxon>
        <taxon>Pterygota</taxon>
        <taxon>Neoptera</taxon>
        <taxon>Endopterygota</taxon>
        <taxon>Coleoptera</taxon>
        <taxon>Polyphaga</taxon>
        <taxon>Staphyliniformia</taxon>
        <taxon>Silphidae</taxon>
        <taxon>Nicrophorinae</taxon>
        <taxon>Nicrophorus</taxon>
    </lineage>
</organism>
<feature type="domain" description="C2" evidence="2">
    <location>
        <begin position="381"/>
        <end position="517"/>
    </location>
</feature>
<feature type="compositionally biased region" description="Polar residues" evidence="1">
    <location>
        <begin position="80"/>
        <end position="90"/>
    </location>
</feature>
<sequence length="522" mass="58526">MVLRGIGLSILSFRVILQNDFDRPRLRHACEIHTLGTHIVHIHLFLMFNTGFLKFLKEYSFDGGDSSSESEMGGPVKGGQQEQLQSQASGATGPYFPPRQMHDLISLVEKGRVGLLSSNSSCCSSTTSSVGERHGVMPTTKVTAQVSMNITRTPTSTLRETKIDNHQEHMLYQKMTEEVQPPSQPQTEHTDINSNRDCIVVMNTEGDGSELVSCVGSEPEEQTMSKCGNLEIALLYDAPMRKMTVHVLQAREIPSRDRGQPTHTQVRLLLLPSKKQKHKTKIRSGENPQYMESFLLHRVNPEDVNSMGIRLRLYGCERMRRERLIGESIVGFANINLELENNFWLNLEPRANTALSGCTGELMSLARSDSTGSTHSMQHGGVPELLLGLCYNATTGRLSVEVVKGSHFRNLALNRAPDTYVKLHLVSSTGQELAQSKTTIRRGQPNPLFKETFVFQVALFQLADVTLMVSIYNRRGVTKKKEMVGWFSLGLNSSGAEELAHWMDMKEFQQEQISRWHVLVRS</sequence>
<evidence type="ECO:0000313" key="3">
    <source>
        <dbReference type="Proteomes" id="UP000695000"/>
    </source>
</evidence>
<proteinExistence type="predicted"/>
<dbReference type="CDD" id="cd08389">
    <property type="entry name" value="C2A_Synaptotagmin-14_16"/>
    <property type="match status" value="1"/>
</dbReference>
<dbReference type="PANTHER" id="PTHR46129">
    <property type="entry name" value="SYNAPTOTAGMIN 14, ISOFORM D"/>
    <property type="match status" value="1"/>
</dbReference>
<evidence type="ECO:0000259" key="2">
    <source>
        <dbReference type="PROSITE" id="PS50004"/>
    </source>
</evidence>
<dbReference type="InterPro" id="IPR000008">
    <property type="entry name" value="C2_dom"/>
</dbReference>